<dbReference type="SUPFAM" id="SSF52540">
    <property type="entry name" value="P-loop containing nucleoside triphosphate hydrolases"/>
    <property type="match status" value="1"/>
</dbReference>
<dbReference type="PROSITE" id="PS51421">
    <property type="entry name" value="RAS"/>
    <property type="match status" value="1"/>
</dbReference>
<dbReference type="NCBIfam" id="TIGR00231">
    <property type="entry name" value="small_GTP"/>
    <property type="match status" value="1"/>
</dbReference>
<dbReference type="Gene3D" id="3.40.50.300">
    <property type="entry name" value="P-loop containing nucleotide triphosphate hydrolases"/>
    <property type="match status" value="1"/>
</dbReference>
<accession>A0AA36G9I9</accession>
<evidence type="ECO:0000313" key="9">
    <source>
        <dbReference type="EMBL" id="CAJ0577489.1"/>
    </source>
</evidence>
<dbReference type="Gene3D" id="1.10.238.10">
    <property type="entry name" value="EF-hand"/>
    <property type="match status" value="1"/>
</dbReference>
<dbReference type="SMART" id="SM00173">
    <property type="entry name" value="RAS"/>
    <property type="match status" value="1"/>
</dbReference>
<dbReference type="GO" id="GO:0005509">
    <property type="term" value="F:calcium ion binding"/>
    <property type="evidence" value="ECO:0007669"/>
    <property type="project" value="InterPro"/>
</dbReference>
<dbReference type="Proteomes" id="UP001177023">
    <property type="component" value="Unassembled WGS sequence"/>
</dbReference>
<organism evidence="9 10">
    <name type="scientific">Mesorhabditis spiculigera</name>
    <dbReference type="NCBI Taxonomy" id="96644"/>
    <lineage>
        <taxon>Eukaryota</taxon>
        <taxon>Metazoa</taxon>
        <taxon>Ecdysozoa</taxon>
        <taxon>Nematoda</taxon>
        <taxon>Chromadorea</taxon>
        <taxon>Rhabditida</taxon>
        <taxon>Rhabditina</taxon>
        <taxon>Rhabditomorpha</taxon>
        <taxon>Rhabditoidea</taxon>
        <taxon>Rhabditidae</taxon>
        <taxon>Mesorhabditinae</taxon>
        <taxon>Mesorhabditis</taxon>
    </lineage>
</organism>
<feature type="non-terminal residue" evidence="9">
    <location>
        <position position="609"/>
    </location>
</feature>
<dbReference type="FunFam" id="3.40.50.300:FF:001348">
    <property type="entry name" value="Ras and EF-hand domain-containing protein"/>
    <property type="match status" value="1"/>
</dbReference>
<dbReference type="PROSITE" id="PS50222">
    <property type="entry name" value="EF_HAND_2"/>
    <property type="match status" value="1"/>
</dbReference>
<dbReference type="InterPro" id="IPR050227">
    <property type="entry name" value="Rab"/>
</dbReference>
<dbReference type="InterPro" id="IPR005225">
    <property type="entry name" value="Small_GTP-bd"/>
</dbReference>
<dbReference type="PANTHER" id="PTHR47977">
    <property type="entry name" value="RAS-RELATED PROTEIN RAB"/>
    <property type="match status" value="1"/>
</dbReference>
<gene>
    <name evidence="9" type="ORF">MSPICULIGERA_LOCUS15761</name>
</gene>
<dbReference type="InterPro" id="IPR011992">
    <property type="entry name" value="EF-hand-dom_pair"/>
</dbReference>
<dbReference type="PROSITE" id="PS51417">
    <property type="entry name" value="ARF"/>
    <property type="match status" value="1"/>
</dbReference>
<dbReference type="InterPro" id="IPR002048">
    <property type="entry name" value="EF_hand_dom"/>
</dbReference>
<dbReference type="EMBL" id="CATQJA010002651">
    <property type="protein sequence ID" value="CAJ0577489.1"/>
    <property type="molecule type" value="Genomic_DNA"/>
</dbReference>
<evidence type="ECO:0000256" key="1">
    <source>
        <dbReference type="ARBA" id="ARBA00004496"/>
    </source>
</evidence>
<dbReference type="GO" id="GO:0003924">
    <property type="term" value="F:GTPase activity"/>
    <property type="evidence" value="ECO:0007669"/>
    <property type="project" value="InterPro"/>
</dbReference>
<evidence type="ECO:0000259" key="8">
    <source>
        <dbReference type="PROSITE" id="PS50222"/>
    </source>
</evidence>
<dbReference type="InterPro" id="IPR001806">
    <property type="entry name" value="Small_GTPase"/>
</dbReference>
<dbReference type="AlphaFoldDB" id="A0AA36G9I9"/>
<dbReference type="GO" id="GO:0005737">
    <property type="term" value="C:cytoplasm"/>
    <property type="evidence" value="ECO:0007669"/>
    <property type="project" value="UniProtKB-SubCell"/>
</dbReference>
<sequence>MDDAETEKLFAQCDRGRKGYLTEGDLRAVCPQLDPQDIAFIFASLDTDGSGRIEKEEFVAGFFETLAKAEQHGCNGVMARASATEIVYESDVPNSLVAEAVPHRRSPYLEDSYCSESDSQRIDFNMPCQDEVIALYSQLQNAGMPALLGKFERVVGKFCREINTHKEENERLQHIYHSEKEMYNRRMEDIESEIDEQLSIAEQKARQEERERLEKEKTAMREKMEMEMREMRDNIERLQRVEAMLERESQRKGAAIELRTQLHELSTENVDLRRNLAENHLELAAQTRADYDTKRMQLASEMERERASHSDSEQVHKQLQLLFDANRKLAETNESLRHALDRRKSIAHEFHLRSPSPAVTPGSRRPMDRSGAQLFSPATFSRASDEEDSGLAVGYESSDVDDRPILMQDVPSGATAERTFRVVMCGDAAVGKSSLVNRIVNGQFNNNLPSTLGVDFHVKTVCTEGKIVALQLWDTAGQERFRSLCKSYFRRADGAILVYDVSSEQSFLRVRHWMETIQEAVERPIPIVMLANKCDLRQAGRGEISATQGSSLASKMGVLFAETSALDGSNVEAVVHTLTKEMLAVEDVEVKASGVVLTKGPQKKNKCCG</sequence>
<evidence type="ECO:0000256" key="2">
    <source>
        <dbReference type="ARBA" id="ARBA00022490"/>
    </source>
</evidence>
<reference evidence="9" key="1">
    <citation type="submission" date="2023-06" db="EMBL/GenBank/DDBJ databases">
        <authorList>
            <person name="Delattre M."/>
        </authorList>
    </citation>
    <scope>NUCLEOTIDE SEQUENCE</scope>
    <source>
        <strain evidence="9">AF72</strain>
    </source>
</reference>
<keyword evidence="5 7" id="KW-0175">Coiled coil</keyword>
<dbReference type="SMART" id="SM00176">
    <property type="entry name" value="RAN"/>
    <property type="match status" value="1"/>
</dbReference>
<dbReference type="GO" id="GO:0005525">
    <property type="term" value="F:GTP binding"/>
    <property type="evidence" value="ECO:0007669"/>
    <property type="project" value="UniProtKB-KW"/>
</dbReference>
<dbReference type="SMART" id="SM00175">
    <property type="entry name" value="RAB"/>
    <property type="match status" value="1"/>
</dbReference>
<evidence type="ECO:0000313" key="10">
    <source>
        <dbReference type="Proteomes" id="UP001177023"/>
    </source>
</evidence>
<evidence type="ECO:0000256" key="7">
    <source>
        <dbReference type="SAM" id="Coils"/>
    </source>
</evidence>
<dbReference type="SUPFAM" id="SSF47473">
    <property type="entry name" value="EF-hand"/>
    <property type="match status" value="1"/>
</dbReference>
<feature type="domain" description="EF-hand" evidence="8">
    <location>
        <begin position="33"/>
        <end position="68"/>
    </location>
</feature>
<evidence type="ECO:0000256" key="5">
    <source>
        <dbReference type="ARBA" id="ARBA00023054"/>
    </source>
</evidence>
<comment type="caution">
    <text evidence="9">The sequence shown here is derived from an EMBL/GenBank/DDBJ whole genome shotgun (WGS) entry which is preliminary data.</text>
</comment>
<dbReference type="PRINTS" id="PR00449">
    <property type="entry name" value="RASTRNSFRMNG"/>
</dbReference>
<dbReference type="CDD" id="cd00051">
    <property type="entry name" value="EFh"/>
    <property type="match status" value="1"/>
</dbReference>
<keyword evidence="4" id="KW-0106">Calcium</keyword>
<dbReference type="PROSITE" id="PS51419">
    <property type="entry name" value="RAB"/>
    <property type="match status" value="1"/>
</dbReference>
<evidence type="ECO:0000256" key="6">
    <source>
        <dbReference type="ARBA" id="ARBA00023134"/>
    </source>
</evidence>
<dbReference type="Pfam" id="PF13499">
    <property type="entry name" value="EF-hand_7"/>
    <property type="match status" value="1"/>
</dbReference>
<dbReference type="PROSITE" id="PS51420">
    <property type="entry name" value="RHO"/>
    <property type="match status" value="1"/>
</dbReference>
<protein>
    <recommendedName>
        <fullName evidence="8">EF-hand domain-containing protein</fullName>
    </recommendedName>
</protein>
<evidence type="ECO:0000256" key="3">
    <source>
        <dbReference type="ARBA" id="ARBA00022741"/>
    </source>
</evidence>
<evidence type="ECO:0000256" key="4">
    <source>
        <dbReference type="ARBA" id="ARBA00022837"/>
    </source>
</evidence>
<dbReference type="InterPro" id="IPR027417">
    <property type="entry name" value="P-loop_NTPase"/>
</dbReference>
<dbReference type="Pfam" id="PF00071">
    <property type="entry name" value="Ras"/>
    <property type="match status" value="1"/>
</dbReference>
<dbReference type="SMART" id="SM00054">
    <property type="entry name" value="EFh"/>
    <property type="match status" value="2"/>
</dbReference>
<dbReference type="SMART" id="SM00177">
    <property type="entry name" value="ARF"/>
    <property type="match status" value="1"/>
</dbReference>
<comment type="subcellular location">
    <subcellularLocation>
        <location evidence="1">Cytoplasm</location>
    </subcellularLocation>
</comment>
<keyword evidence="2" id="KW-0963">Cytoplasm</keyword>
<keyword evidence="10" id="KW-1185">Reference proteome</keyword>
<keyword evidence="3" id="KW-0547">Nucleotide-binding</keyword>
<dbReference type="InterPro" id="IPR018247">
    <property type="entry name" value="EF_Hand_1_Ca_BS"/>
</dbReference>
<dbReference type="CDD" id="cd00154">
    <property type="entry name" value="Rab"/>
    <property type="match status" value="1"/>
</dbReference>
<proteinExistence type="predicted"/>
<dbReference type="SMART" id="SM00174">
    <property type="entry name" value="RHO"/>
    <property type="match status" value="1"/>
</dbReference>
<dbReference type="PROSITE" id="PS00018">
    <property type="entry name" value="EF_HAND_1"/>
    <property type="match status" value="1"/>
</dbReference>
<name>A0AA36G9I9_9BILA</name>
<feature type="coiled-coil region" evidence="7">
    <location>
        <begin position="180"/>
        <end position="275"/>
    </location>
</feature>
<keyword evidence="6" id="KW-0342">GTP-binding</keyword>